<reference evidence="2 3" key="1">
    <citation type="submission" date="2019-10" db="EMBL/GenBank/DDBJ databases">
        <authorList>
            <person name="Palmer J.M."/>
        </authorList>
    </citation>
    <scope>NUCLEOTIDE SEQUENCE [LARGE SCALE GENOMIC DNA]</scope>
    <source>
        <strain evidence="2 3">TWF694</strain>
    </source>
</reference>
<feature type="compositionally biased region" description="Low complexity" evidence="1">
    <location>
        <begin position="15"/>
        <end position="27"/>
    </location>
</feature>
<protein>
    <recommendedName>
        <fullName evidence="4">BTB domain-containing protein</fullName>
    </recommendedName>
</protein>
<evidence type="ECO:0000313" key="2">
    <source>
        <dbReference type="EMBL" id="KAK6524101.1"/>
    </source>
</evidence>
<dbReference type="Proteomes" id="UP001365542">
    <property type="component" value="Unassembled WGS sequence"/>
</dbReference>
<comment type="caution">
    <text evidence="2">The sequence shown here is derived from an EMBL/GenBank/DDBJ whole genome shotgun (WGS) entry which is preliminary data.</text>
</comment>
<keyword evidence="3" id="KW-1185">Reference proteome</keyword>
<dbReference type="EMBL" id="JAVHJO010000018">
    <property type="protein sequence ID" value="KAK6524101.1"/>
    <property type="molecule type" value="Genomic_DNA"/>
</dbReference>
<feature type="region of interest" description="Disordered" evidence="1">
    <location>
        <begin position="1"/>
        <end position="30"/>
    </location>
</feature>
<evidence type="ECO:0008006" key="4">
    <source>
        <dbReference type="Google" id="ProtNLM"/>
    </source>
</evidence>
<gene>
    <name evidence="2" type="ORF">TWF694_005764</name>
</gene>
<evidence type="ECO:0000313" key="3">
    <source>
        <dbReference type="Proteomes" id="UP001365542"/>
    </source>
</evidence>
<dbReference type="AlphaFoldDB" id="A0AAV9WRX3"/>
<proteinExistence type="predicted"/>
<accession>A0AAV9WRX3</accession>
<organism evidence="2 3">
    <name type="scientific">Orbilia ellipsospora</name>
    <dbReference type="NCBI Taxonomy" id="2528407"/>
    <lineage>
        <taxon>Eukaryota</taxon>
        <taxon>Fungi</taxon>
        <taxon>Dikarya</taxon>
        <taxon>Ascomycota</taxon>
        <taxon>Pezizomycotina</taxon>
        <taxon>Orbiliomycetes</taxon>
        <taxon>Orbiliales</taxon>
        <taxon>Orbiliaceae</taxon>
        <taxon>Orbilia</taxon>
    </lineage>
</organism>
<sequence length="247" mass="28017">MDPNIDLLMVEHSDSSSGSDGSEQGSDSSEEFMNLDTHLDLPEHIQENPQFVIITGDAQIVSICERELRNLSPKVEHNFEEECWNSPDVHFVPWLSLPSAEMLKKYIHTRDFKLKGTPKKGKTAQECLRAAKWLGLDCLTQIIFDTVLEDRKKEKPKIFKSTFHAALSLSRFSIEETETQFLELKDLAVNETNLVSAKWVTSEEGLDKSRSEEYGHPMVQATLWEVTARALAKYQSDGSAADKEKEN</sequence>
<evidence type="ECO:0000256" key="1">
    <source>
        <dbReference type="SAM" id="MobiDB-lite"/>
    </source>
</evidence>
<name>A0AAV9WRX3_9PEZI</name>